<proteinExistence type="predicted"/>
<evidence type="ECO:0000313" key="4">
    <source>
        <dbReference type="EMBL" id="SBS79978.1"/>
    </source>
</evidence>
<evidence type="ECO:0000256" key="1">
    <source>
        <dbReference type="SAM" id="Coils"/>
    </source>
</evidence>
<sequence length="478" mass="53205">MVYVTFLKHDNSDQERKDKCFDVLSDIQRTIEEIAKLSNTRKNQTLLLQKCNALIKYLDTYRSINKGCYDHEFYYHRNYIKDSIHEDLRKCNNYEEITKLMLQVKDLMGEVQKIKEARREVEDAKQGIMQPVIEARGKSSCNEKPCSAENLENQELTGSSQGLGDKGEKASAQHISVSSQKLGHANALATPNKEEYAGDIHGFSTLDEGETTKNTLHVPGNSEVHESHTGLNIPLHGRTYEDSGINGHSHAQGLGKGHDLHVDSSAEAPLTLQSPPVGEGTSTGISSSHGTYSASGKALSDGRLSPTGKHSSDHSSLSVATSPVGQLSSAEQQQPSQVVLSNLEPKSDHAGEPHKGQSQEQINSQGDNCFITGAQLIQMNLNGVDKILSTPVQEQETTSDKTYIIIIVASLAVVMLSAYLFKFTPLREYFSKNRKTKRQKIREELDRIMYSPLNFEEDSIYLSYIRPEYSFYDAEYEN</sequence>
<feature type="coiled-coil region" evidence="1">
    <location>
        <begin position="97"/>
        <end position="127"/>
    </location>
</feature>
<evidence type="ECO:0000256" key="3">
    <source>
        <dbReference type="SAM" id="Phobius"/>
    </source>
</evidence>
<organism evidence="4 5">
    <name type="scientific">Plasmodium ovale curtisi</name>
    <dbReference type="NCBI Taxonomy" id="864141"/>
    <lineage>
        <taxon>Eukaryota</taxon>
        <taxon>Sar</taxon>
        <taxon>Alveolata</taxon>
        <taxon>Apicomplexa</taxon>
        <taxon>Aconoidasida</taxon>
        <taxon>Haemosporida</taxon>
        <taxon>Plasmodiidae</taxon>
        <taxon>Plasmodium</taxon>
        <taxon>Plasmodium (Plasmodium)</taxon>
    </lineage>
</organism>
<gene>
    <name evidence="4" type="ORF">POVCU2_0001680</name>
</gene>
<protein>
    <submittedName>
        <fullName evidence="4">PIR Superfamily Protein</fullName>
    </submittedName>
</protein>
<dbReference type="Proteomes" id="UP000078560">
    <property type="component" value="Unassembled WGS sequence"/>
</dbReference>
<name>A0A1A8VMK9_PLAOA</name>
<keyword evidence="3" id="KW-0472">Membrane</keyword>
<keyword evidence="1" id="KW-0175">Coiled coil</keyword>
<keyword evidence="3" id="KW-1133">Transmembrane helix</keyword>
<dbReference type="EMBL" id="FLQU01000023">
    <property type="protein sequence ID" value="SBS79978.1"/>
    <property type="molecule type" value="Genomic_DNA"/>
</dbReference>
<feature type="compositionally biased region" description="Low complexity" evidence="2">
    <location>
        <begin position="280"/>
        <end position="293"/>
    </location>
</feature>
<dbReference type="AlphaFoldDB" id="A0A1A8VMK9"/>
<accession>A0A1A8VMK9</accession>
<feature type="compositionally biased region" description="Polar residues" evidence="2">
    <location>
        <begin position="150"/>
        <end position="162"/>
    </location>
</feature>
<evidence type="ECO:0000256" key="2">
    <source>
        <dbReference type="SAM" id="MobiDB-lite"/>
    </source>
</evidence>
<feature type="region of interest" description="Disordered" evidence="2">
    <location>
        <begin position="218"/>
        <end position="337"/>
    </location>
</feature>
<feature type="transmembrane region" description="Helical" evidence="3">
    <location>
        <begin position="403"/>
        <end position="421"/>
    </location>
</feature>
<feature type="region of interest" description="Disordered" evidence="2">
    <location>
        <begin position="139"/>
        <end position="185"/>
    </location>
</feature>
<evidence type="ECO:0000313" key="5">
    <source>
        <dbReference type="Proteomes" id="UP000078560"/>
    </source>
</evidence>
<reference evidence="5" key="1">
    <citation type="submission" date="2016-05" db="EMBL/GenBank/DDBJ databases">
        <authorList>
            <person name="Naeem Raeece"/>
        </authorList>
    </citation>
    <scope>NUCLEOTIDE SEQUENCE [LARGE SCALE GENOMIC DNA]</scope>
</reference>
<keyword evidence="3" id="KW-0812">Transmembrane</keyword>
<feature type="compositionally biased region" description="Polar residues" evidence="2">
    <location>
        <begin position="314"/>
        <end position="337"/>
    </location>
</feature>